<evidence type="ECO:0000313" key="2">
    <source>
        <dbReference type="EMBL" id="KAF3522265.1"/>
    </source>
</evidence>
<evidence type="ECO:0000256" key="1">
    <source>
        <dbReference type="SAM" id="Phobius"/>
    </source>
</evidence>
<organism evidence="2 3">
    <name type="scientific">Brassica cretica</name>
    <name type="common">Mustard</name>
    <dbReference type="NCBI Taxonomy" id="69181"/>
    <lineage>
        <taxon>Eukaryota</taxon>
        <taxon>Viridiplantae</taxon>
        <taxon>Streptophyta</taxon>
        <taxon>Embryophyta</taxon>
        <taxon>Tracheophyta</taxon>
        <taxon>Spermatophyta</taxon>
        <taxon>Magnoliopsida</taxon>
        <taxon>eudicotyledons</taxon>
        <taxon>Gunneridae</taxon>
        <taxon>Pentapetalae</taxon>
        <taxon>rosids</taxon>
        <taxon>malvids</taxon>
        <taxon>Brassicales</taxon>
        <taxon>Brassicaceae</taxon>
        <taxon>Brassiceae</taxon>
        <taxon>Brassica</taxon>
    </lineage>
</organism>
<dbReference type="Proteomes" id="UP000712600">
    <property type="component" value="Unassembled WGS sequence"/>
</dbReference>
<sequence length="59" mass="6985">MSATSSWNKPSVYPSPARHLASTWWILLLLMIRTMKCLTGDSRRRSFRTLSCWKEKKRN</sequence>
<dbReference type="AlphaFoldDB" id="A0A8S9PJS7"/>
<evidence type="ECO:0000313" key="3">
    <source>
        <dbReference type="Proteomes" id="UP000712600"/>
    </source>
</evidence>
<feature type="transmembrane region" description="Helical" evidence="1">
    <location>
        <begin position="20"/>
        <end position="38"/>
    </location>
</feature>
<protein>
    <submittedName>
        <fullName evidence="2">Uncharacterized protein</fullName>
    </submittedName>
</protein>
<keyword evidence="1" id="KW-1133">Transmembrane helix</keyword>
<keyword evidence="1" id="KW-0812">Transmembrane</keyword>
<comment type="caution">
    <text evidence="2">The sequence shown here is derived from an EMBL/GenBank/DDBJ whole genome shotgun (WGS) entry which is preliminary data.</text>
</comment>
<gene>
    <name evidence="2" type="ORF">F2Q69_00047662</name>
</gene>
<keyword evidence="1" id="KW-0472">Membrane</keyword>
<name>A0A8S9PJS7_BRACR</name>
<dbReference type="EMBL" id="QGKX02001347">
    <property type="protein sequence ID" value="KAF3522265.1"/>
    <property type="molecule type" value="Genomic_DNA"/>
</dbReference>
<proteinExistence type="predicted"/>
<accession>A0A8S9PJS7</accession>
<reference evidence="2" key="1">
    <citation type="submission" date="2019-12" db="EMBL/GenBank/DDBJ databases">
        <title>Genome sequencing and annotation of Brassica cretica.</title>
        <authorList>
            <person name="Studholme D.J."/>
            <person name="Sarris P."/>
        </authorList>
    </citation>
    <scope>NUCLEOTIDE SEQUENCE</scope>
    <source>
        <strain evidence="2">PFS-109/04</strain>
        <tissue evidence="2">Leaf</tissue>
    </source>
</reference>